<evidence type="ECO:0008006" key="4">
    <source>
        <dbReference type="Google" id="ProtNLM"/>
    </source>
</evidence>
<comment type="caution">
    <text evidence="2">The sequence shown here is derived from an EMBL/GenBank/DDBJ whole genome shotgun (WGS) entry which is preliminary data.</text>
</comment>
<sequence>MRFSCILYFLAIVASICHAAAVPSDTQNEVQPSDTGKAAVRVVDAAGINQHVQNTRNDGTDLSLRISPAARSDCERTHSCSP</sequence>
<name>A0A4S4MPN0_9APHY</name>
<protein>
    <recommendedName>
        <fullName evidence="4">Pectate lyase</fullName>
    </recommendedName>
</protein>
<feature type="signal peptide" evidence="1">
    <location>
        <begin position="1"/>
        <end position="19"/>
    </location>
</feature>
<reference evidence="2 3" key="1">
    <citation type="submission" date="2019-02" db="EMBL/GenBank/DDBJ databases">
        <title>Genome sequencing of the rare red list fungi Antrodiella citrinella (Flaviporus citrinellus).</title>
        <authorList>
            <person name="Buettner E."/>
            <person name="Kellner H."/>
        </authorList>
    </citation>
    <scope>NUCLEOTIDE SEQUENCE [LARGE SCALE GENOMIC DNA]</scope>
    <source>
        <strain evidence="2 3">DSM 108506</strain>
    </source>
</reference>
<keyword evidence="1" id="KW-0732">Signal</keyword>
<evidence type="ECO:0000256" key="1">
    <source>
        <dbReference type="SAM" id="SignalP"/>
    </source>
</evidence>
<evidence type="ECO:0000313" key="3">
    <source>
        <dbReference type="Proteomes" id="UP000308730"/>
    </source>
</evidence>
<dbReference type="EMBL" id="SGPM01000217">
    <property type="protein sequence ID" value="THH27899.1"/>
    <property type="molecule type" value="Genomic_DNA"/>
</dbReference>
<feature type="chain" id="PRO_5020873552" description="Pectate lyase" evidence="1">
    <location>
        <begin position="20"/>
        <end position="82"/>
    </location>
</feature>
<dbReference type="AlphaFoldDB" id="A0A4S4MPN0"/>
<dbReference type="Proteomes" id="UP000308730">
    <property type="component" value="Unassembled WGS sequence"/>
</dbReference>
<organism evidence="2 3">
    <name type="scientific">Antrodiella citrinella</name>
    <dbReference type="NCBI Taxonomy" id="2447956"/>
    <lineage>
        <taxon>Eukaryota</taxon>
        <taxon>Fungi</taxon>
        <taxon>Dikarya</taxon>
        <taxon>Basidiomycota</taxon>
        <taxon>Agaricomycotina</taxon>
        <taxon>Agaricomycetes</taxon>
        <taxon>Polyporales</taxon>
        <taxon>Steccherinaceae</taxon>
        <taxon>Antrodiella</taxon>
    </lineage>
</organism>
<accession>A0A4S4MPN0</accession>
<keyword evidence="3" id="KW-1185">Reference proteome</keyword>
<gene>
    <name evidence="2" type="ORF">EUX98_g6293</name>
</gene>
<proteinExistence type="predicted"/>
<evidence type="ECO:0000313" key="2">
    <source>
        <dbReference type="EMBL" id="THH27899.1"/>
    </source>
</evidence>